<dbReference type="Pfam" id="PF08238">
    <property type="entry name" value="Sel1"/>
    <property type="match status" value="2"/>
</dbReference>
<dbReference type="KEGG" id="tdu:QJT80_01855"/>
<dbReference type="Proteomes" id="UP001300672">
    <property type="component" value="Chromosome"/>
</dbReference>
<sequence length="393" mass="43030">MKCPHNKRLNLIGGMLLFYCTQTLAADAATTASAPAIDLPVPTPAPSWFLEKALDPKQVGLHDLVLDNNSVFLGTGEADKVVIKNVDIKNGKITAWSEDTKQPGIYLGLGLNPANNGTPYLICRQCNVTDPASKASFKYDGIVFAKPDVSFADVAKTLKPKDTPATYIFDDETKLTVKPTTFGTVNYSDPRYLQSLGYGDYINLPVYTILYDKAKAGDTKAQFVYGLYWREVAGLDPSGDAETHFKAIMQALAPNNNDAKLWLANIYKAGDKAKDAVPLYETLIKTNNNPMAAYKLGMIYANGNTDNKDLAKACQLFAQATQGGLDLAQYDWGYCLYNGEAGKTDKTKGEQYMALSAANNVFYGTSRYNDCDVELPKIENNTLIFKTCPEKSN</sequence>
<keyword evidence="1" id="KW-0732">Signal</keyword>
<dbReference type="SMART" id="SM00671">
    <property type="entry name" value="SEL1"/>
    <property type="match status" value="2"/>
</dbReference>
<dbReference type="Gene3D" id="1.25.40.10">
    <property type="entry name" value="Tetratricopeptide repeat domain"/>
    <property type="match status" value="1"/>
</dbReference>
<dbReference type="AlphaFoldDB" id="A0AA95HAP4"/>
<dbReference type="SUPFAM" id="SSF81901">
    <property type="entry name" value="HCP-like"/>
    <property type="match status" value="1"/>
</dbReference>
<protein>
    <submittedName>
        <fullName evidence="2">Tetratricopeptide repeat protein</fullName>
    </submittedName>
</protein>
<gene>
    <name evidence="2" type="ORF">QJT80_01855</name>
</gene>
<dbReference type="InterPro" id="IPR050767">
    <property type="entry name" value="Sel1_AlgK"/>
</dbReference>
<name>A0AA95HAP4_9GAMM</name>
<dbReference type="EMBL" id="CP124755">
    <property type="protein sequence ID" value="WGZ91226.1"/>
    <property type="molecule type" value="Genomic_DNA"/>
</dbReference>
<reference evidence="2" key="2">
    <citation type="submission" date="2023-04" db="EMBL/GenBank/DDBJ databases">
        <authorList>
            <person name="Beletskiy A.V."/>
            <person name="Mardanov A.V."/>
            <person name="Ravin N.V."/>
        </authorList>
    </citation>
    <scope>NUCLEOTIDE SEQUENCE</scope>
    <source>
        <strain evidence="2">GKL-01</strain>
    </source>
</reference>
<evidence type="ECO:0000313" key="2">
    <source>
        <dbReference type="EMBL" id="WGZ91226.1"/>
    </source>
</evidence>
<evidence type="ECO:0000256" key="1">
    <source>
        <dbReference type="SAM" id="SignalP"/>
    </source>
</evidence>
<feature type="chain" id="PRO_5041645038" evidence="1">
    <location>
        <begin position="26"/>
        <end position="393"/>
    </location>
</feature>
<feature type="signal peptide" evidence="1">
    <location>
        <begin position="1"/>
        <end position="25"/>
    </location>
</feature>
<dbReference type="InterPro" id="IPR006597">
    <property type="entry name" value="Sel1-like"/>
</dbReference>
<dbReference type="PANTHER" id="PTHR11102">
    <property type="entry name" value="SEL-1-LIKE PROTEIN"/>
    <property type="match status" value="1"/>
</dbReference>
<reference evidence="2" key="1">
    <citation type="journal article" date="2023" name="Int. J. Mol. Sci.">
        <title>Metagenomics Revealed a New Genus 'Candidatus Thiocaldithrix dubininis' gen. nov., sp. nov. and a New Species 'Candidatus Thiothrix putei' sp. nov. in the Family Thiotrichaceae, Some Members of Which Have Traits of Both Na+- and H+-Motive Energetics.</title>
        <authorList>
            <person name="Ravin N.V."/>
            <person name="Muntyan M.S."/>
            <person name="Smolyakov D.D."/>
            <person name="Rudenko T.S."/>
            <person name="Beletsky A.V."/>
            <person name="Mardanov A.V."/>
            <person name="Grabovich M.Y."/>
        </authorList>
    </citation>
    <scope>NUCLEOTIDE SEQUENCE</scope>
    <source>
        <strain evidence="2">GKL-01</strain>
    </source>
</reference>
<accession>A0AA95HAP4</accession>
<dbReference type="InterPro" id="IPR011990">
    <property type="entry name" value="TPR-like_helical_dom_sf"/>
</dbReference>
<dbReference type="PANTHER" id="PTHR11102:SF160">
    <property type="entry name" value="ERAD-ASSOCIATED E3 UBIQUITIN-PROTEIN LIGASE COMPONENT HRD3"/>
    <property type="match status" value="1"/>
</dbReference>
<organism evidence="2">
    <name type="scientific">Candidatus Thiocaldithrix dubininis</name>
    <dbReference type="NCBI Taxonomy" id="3080823"/>
    <lineage>
        <taxon>Bacteria</taxon>
        <taxon>Pseudomonadati</taxon>
        <taxon>Pseudomonadota</taxon>
        <taxon>Gammaproteobacteria</taxon>
        <taxon>Thiotrichales</taxon>
        <taxon>Thiotrichaceae</taxon>
        <taxon>Candidatus Thiocaldithrix</taxon>
    </lineage>
</organism>
<proteinExistence type="predicted"/>